<dbReference type="PANTHER" id="PTHR47926:SF533">
    <property type="entry name" value="DYW DOMAIN-CONTAINING PROTEIN"/>
    <property type="match status" value="1"/>
</dbReference>
<dbReference type="GO" id="GO:0009451">
    <property type="term" value="P:RNA modification"/>
    <property type="evidence" value="ECO:0007669"/>
    <property type="project" value="InterPro"/>
</dbReference>
<gene>
    <name evidence="1" type="ORF">B296_00034106</name>
</gene>
<dbReference type="GO" id="GO:0003723">
    <property type="term" value="F:RNA binding"/>
    <property type="evidence" value="ECO:0007669"/>
    <property type="project" value="InterPro"/>
</dbReference>
<accession>A0A427A4B6</accession>
<dbReference type="Gene3D" id="1.25.40.10">
    <property type="entry name" value="Tetratricopeptide repeat domain"/>
    <property type="match status" value="1"/>
</dbReference>
<sequence length="118" mass="12710">MQTERASRLFDRMPHRDVVSWDTMIRARAPARAGRCSVAVASVPCSAAPLGFSGSGDRYSSGRPVPGGDLVSARRLFDEMPEKNSASWTALIGVCTPCAYPFKSLCWISSLSAVLLCL</sequence>
<reference evidence="1 2" key="1">
    <citation type="journal article" date="2014" name="Agronomy (Basel)">
        <title>A Draft Genome Sequence for Ensete ventricosum, the Drought-Tolerant Tree Against Hunger.</title>
        <authorList>
            <person name="Harrison J."/>
            <person name="Moore K.A."/>
            <person name="Paszkiewicz K."/>
            <person name="Jones T."/>
            <person name="Grant M."/>
            <person name="Ambacheew D."/>
            <person name="Muzemil S."/>
            <person name="Studholme D.J."/>
        </authorList>
    </citation>
    <scope>NUCLEOTIDE SEQUENCE [LARGE SCALE GENOMIC DNA]</scope>
</reference>
<dbReference type="AlphaFoldDB" id="A0A427A4B6"/>
<name>A0A427A4B6_ENSVE</name>
<evidence type="ECO:0000313" key="2">
    <source>
        <dbReference type="Proteomes" id="UP000287651"/>
    </source>
</evidence>
<evidence type="ECO:0008006" key="3">
    <source>
        <dbReference type="Google" id="ProtNLM"/>
    </source>
</evidence>
<dbReference type="Proteomes" id="UP000287651">
    <property type="component" value="Unassembled WGS sequence"/>
</dbReference>
<dbReference type="PANTHER" id="PTHR47926">
    <property type="entry name" value="PENTATRICOPEPTIDE REPEAT-CONTAINING PROTEIN"/>
    <property type="match status" value="1"/>
</dbReference>
<organism evidence="1 2">
    <name type="scientific">Ensete ventricosum</name>
    <name type="common">Abyssinian banana</name>
    <name type="synonym">Musa ensete</name>
    <dbReference type="NCBI Taxonomy" id="4639"/>
    <lineage>
        <taxon>Eukaryota</taxon>
        <taxon>Viridiplantae</taxon>
        <taxon>Streptophyta</taxon>
        <taxon>Embryophyta</taxon>
        <taxon>Tracheophyta</taxon>
        <taxon>Spermatophyta</taxon>
        <taxon>Magnoliopsida</taxon>
        <taxon>Liliopsida</taxon>
        <taxon>Zingiberales</taxon>
        <taxon>Musaceae</taxon>
        <taxon>Ensete</taxon>
    </lineage>
</organism>
<dbReference type="InterPro" id="IPR046960">
    <property type="entry name" value="PPR_At4g14850-like_plant"/>
</dbReference>
<protein>
    <recommendedName>
        <fullName evidence="3">Pentatricopeptide repeat-containing protein</fullName>
    </recommendedName>
</protein>
<evidence type="ECO:0000313" key="1">
    <source>
        <dbReference type="EMBL" id="RRT71056.1"/>
    </source>
</evidence>
<dbReference type="EMBL" id="AMZH03003821">
    <property type="protein sequence ID" value="RRT71056.1"/>
    <property type="molecule type" value="Genomic_DNA"/>
</dbReference>
<comment type="caution">
    <text evidence="1">The sequence shown here is derived from an EMBL/GenBank/DDBJ whole genome shotgun (WGS) entry which is preliminary data.</text>
</comment>
<dbReference type="InterPro" id="IPR011990">
    <property type="entry name" value="TPR-like_helical_dom_sf"/>
</dbReference>
<proteinExistence type="predicted"/>